<dbReference type="Gene3D" id="3.20.20.140">
    <property type="entry name" value="Metal-dependent hydrolases"/>
    <property type="match status" value="1"/>
</dbReference>
<dbReference type="PROSITE" id="PS51365">
    <property type="entry name" value="RENAL_DIPEPTIDASE_2"/>
    <property type="match status" value="1"/>
</dbReference>
<dbReference type="OrthoDB" id="9804920at2"/>
<organism evidence="1 2">
    <name type="scientific">Cognatiyoonia koreensis</name>
    <dbReference type="NCBI Taxonomy" id="364200"/>
    <lineage>
        <taxon>Bacteria</taxon>
        <taxon>Pseudomonadati</taxon>
        <taxon>Pseudomonadota</taxon>
        <taxon>Alphaproteobacteria</taxon>
        <taxon>Rhodobacterales</taxon>
        <taxon>Paracoccaceae</taxon>
        <taxon>Cognatiyoonia</taxon>
    </lineage>
</organism>
<sequence>MTNDGKDTARCNRRRGVGGMYRIDCLQYANWSEKIFRQMREGGVDAVHVTIAYHENFRETVLNIERWNRWFEQFPDLIFQGAWARDVEKARATGRTAIFFGFQNPSPMEDDIGLVAVLHRLGARFMQLSYNNQSLLATGCYEAEDPGITRMGRQVIKEMNRVGMVIDMSHSADRSTIQAADLSQRPIAITHANLHAWQPALRNKRDDVIRAVTQNGGMMGFSLYPHHLKDKSACTLQSFCEMIARAADEFGVQHFGIGSDLCQDQPDSVVEWMRVGRWTKEIDYGEGSAAAPGFPDMPEWFRDNRDFGNISDGLHDIGFDKDEVAALMGGNWFRFFEDSFGPVRPD</sequence>
<dbReference type="GO" id="GO:0006508">
    <property type="term" value="P:proteolysis"/>
    <property type="evidence" value="ECO:0007669"/>
    <property type="project" value="InterPro"/>
</dbReference>
<dbReference type="InterPro" id="IPR008257">
    <property type="entry name" value="Pept_M19"/>
</dbReference>
<dbReference type="Proteomes" id="UP000199167">
    <property type="component" value="Unassembled WGS sequence"/>
</dbReference>
<evidence type="ECO:0000313" key="1">
    <source>
        <dbReference type="EMBL" id="SEW24739.1"/>
    </source>
</evidence>
<dbReference type="InterPro" id="IPR032466">
    <property type="entry name" value="Metal_Hydrolase"/>
</dbReference>
<dbReference type="STRING" id="364200.SAMN04488515_1820"/>
<dbReference type="EMBL" id="FOIZ01000001">
    <property type="protein sequence ID" value="SEW24739.1"/>
    <property type="molecule type" value="Genomic_DNA"/>
</dbReference>
<dbReference type="AlphaFoldDB" id="A0A1I0QCF4"/>
<keyword evidence="2" id="KW-1185">Reference proteome</keyword>
<dbReference type="PANTHER" id="PTHR10443">
    <property type="entry name" value="MICROSOMAL DIPEPTIDASE"/>
    <property type="match status" value="1"/>
</dbReference>
<name>A0A1I0QCF4_9RHOB</name>
<dbReference type="GO" id="GO:0070573">
    <property type="term" value="F:metallodipeptidase activity"/>
    <property type="evidence" value="ECO:0007669"/>
    <property type="project" value="InterPro"/>
</dbReference>
<dbReference type="SUPFAM" id="SSF51556">
    <property type="entry name" value="Metallo-dependent hydrolases"/>
    <property type="match status" value="1"/>
</dbReference>
<accession>A0A1I0QCF4</accession>
<reference evidence="1 2" key="1">
    <citation type="submission" date="2016-10" db="EMBL/GenBank/DDBJ databases">
        <authorList>
            <person name="de Groot N.N."/>
        </authorList>
    </citation>
    <scope>NUCLEOTIDE SEQUENCE [LARGE SCALE GENOMIC DNA]</scope>
    <source>
        <strain evidence="1 2">DSM 17925</strain>
    </source>
</reference>
<dbReference type="PANTHER" id="PTHR10443:SF12">
    <property type="entry name" value="DIPEPTIDASE"/>
    <property type="match status" value="1"/>
</dbReference>
<proteinExistence type="predicted"/>
<gene>
    <name evidence="1" type="ORF">SAMN04488515_1820</name>
</gene>
<dbReference type="Pfam" id="PF01244">
    <property type="entry name" value="Peptidase_M19"/>
    <property type="match status" value="1"/>
</dbReference>
<evidence type="ECO:0000313" key="2">
    <source>
        <dbReference type="Proteomes" id="UP000199167"/>
    </source>
</evidence>
<protein>
    <submittedName>
        <fullName evidence="1">Zn-dependent dipeptidase, dipeptidase homolog</fullName>
    </submittedName>
</protein>